<dbReference type="AlphaFoldDB" id="A0A1G7WGB0"/>
<comment type="similarity">
    <text evidence="1">Belongs to the hemerythrin family.</text>
</comment>
<keyword evidence="2" id="KW-0813">Transport</keyword>
<gene>
    <name evidence="6" type="ORF">SAMN05421742_102188</name>
</gene>
<evidence type="ECO:0000313" key="6">
    <source>
        <dbReference type="EMBL" id="SDG70986.1"/>
    </source>
</evidence>
<dbReference type="STRING" id="83401.SAMN05421742_102188"/>
<dbReference type="GO" id="GO:0005344">
    <property type="term" value="F:oxygen carrier activity"/>
    <property type="evidence" value="ECO:0007669"/>
    <property type="project" value="UniProtKB-KW"/>
</dbReference>
<dbReference type="InterPro" id="IPR012312">
    <property type="entry name" value="Hemerythrin-like"/>
</dbReference>
<dbReference type="EMBL" id="FNCV01000002">
    <property type="protein sequence ID" value="SDG70986.1"/>
    <property type="molecule type" value="Genomic_DNA"/>
</dbReference>
<evidence type="ECO:0000256" key="2">
    <source>
        <dbReference type="ARBA" id="ARBA00022621"/>
    </source>
</evidence>
<dbReference type="NCBIfam" id="TIGR02481">
    <property type="entry name" value="hemeryth_dom"/>
    <property type="match status" value="1"/>
</dbReference>
<evidence type="ECO:0000313" key="7">
    <source>
        <dbReference type="Proteomes" id="UP000217076"/>
    </source>
</evidence>
<dbReference type="Gene3D" id="1.20.120.50">
    <property type="entry name" value="Hemerythrin-like"/>
    <property type="match status" value="1"/>
</dbReference>
<dbReference type="PANTHER" id="PTHR37164:SF1">
    <property type="entry name" value="BACTERIOHEMERYTHRIN"/>
    <property type="match status" value="1"/>
</dbReference>
<dbReference type="RefSeq" id="WP_092615773.1">
    <property type="nucleotide sequence ID" value="NZ_FNCV01000002.1"/>
</dbReference>
<dbReference type="InterPro" id="IPR050669">
    <property type="entry name" value="Hemerythrin"/>
</dbReference>
<dbReference type="Pfam" id="PF01814">
    <property type="entry name" value="Hemerythrin"/>
    <property type="match status" value="1"/>
</dbReference>
<proteinExistence type="inferred from homology"/>
<dbReference type="PROSITE" id="PS00550">
    <property type="entry name" value="HEMERYTHRINS"/>
    <property type="match status" value="1"/>
</dbReference>
<feature type="domain" description="Hemerythrin-like" evidence="5">
    <location>
        <begin position="20"/>
        <end position="132"/>
    </location>
</feature>
<sequence>MPLPPPTGPLLWSPRMGVGNARLDDDHKLLIELLNQLSQPIPEAEAPLLVQSILNALVDYASFHFAREEAALAAVDYPYLAAHKAAHRLVAEQAQAHLATFQADPDSLSLDQLAAFVRGWLVEHIQGEDRAFSAYLSGHPEADAAIDAVPLLGGLGPEDDDPLDDPLEKVASG</sequence>
<reference evidence="7" key="1">
    <citation type="submission" date="2016-10" db="EMBL/GenBank/DDBJ databases">
        <authorList>
            <person name="Varghese N."/>
            <person name="Submissions S."/>
        </authorList>
    </citation>
    <scope>NUCLEOTIDE SEQUENCE [LARGE SCALE GENOMIC DNA]</scope>
    <source>
        <strain evidence="7">930I</strain>
    </source>
</reference>
<dbReference type="PANTHER" id="PTHR37164">
    <property type="entry name" value="BACTERIOHEMERYTHRIN"/>
    <property type="match status" value="1"/>
</dbReference>
<dbReference type="NCBIfam" id="NF033749">
    <property type="entry name" value="bact_hemeryth"/>
    <property type="match status" value="1"/>
</dbReference>
<dbReference type="CDD" id="cd12107">
    <property type="entry name" value="Hemerythrin"/>
    <property type="match status" value="1"/>
</dbReference>
<keyword evidence="4" id="KW-0408">Iron</keyword>
<dbReference type="InterPro" id="IPR035938">
    <property type="entry name" value="Hemerythrin-like_sf"/>
</dbReference>
<dbReference type="SUPFAM" id="SSF47188">
    <property type="entry name" value="Hemerythrin-like"/>
    <property type="match status" value="1"/>
</dbReference>
<evidence type="ECO:0000259" key="5">
    <source>
        <dbReference type="Pfam" id="PF01814"/>
    </source>
</evidence>
<evidence type="ECO:0000256" key="4">
    <source>
        <dbReference type="ARBA" id="ARBA00023004"/>
    </source>
</evidence>
<evidence type="ECO:0000256" key="3">
    <source>
        <dbReference type="ARBA" id="ARBA00022723"/>
    </source>
</evidence>
<dbReference type="InterPro" id="IPR016131">
    <property type="entry name" value="Haemerythrin_Fe_BS"/>
</dbReference>
<keyword evidence="2" id="KW-0561">Oxygen transport</keyword>
<keyword evidence="7" id="KW-1185">Reference proteome</keyword>
<dbReference type="OrthoDB" id="7305302at2"/>
<dbReference type="GO" id="GO:0046872">
    <property type="term" value="F:metal ion binding"/>
    <property type="evidence" value="ECO:0007669"/>
    <property type="project" value="UniProtKB-KW"/>
</dbReference>
<keyword evidence="3" id="KW-0479">Metal-binding</keyword>
<name>A0A1G7WGB0_9PROT</name>
<protein>
    <submittedName>
        <fullName evidence="6">Hemerythrin/pilus assembly protein FimV</fullName>
    </submittedName>
</protein>
<evidence type="ECO:0000256" key="1">
    <source>
        <dbReference type="ARBA" id="ARBA00010587"/>
    </source>
</evidence>
<dbReference type="InterPro" id="IPR012827">
    <property type="entry name" value="Hemerythrin_metal-bd"/>
</dbReference>
<organism evidence="6 7">
    <name type="scientific">Roseospirillum parvum</name>
    <dbReference type="NCBI Taxonomy" id="83401"/>
    <lineage>
        <taxon>Bacteria</taxon>
        <taxon>Pseudomonadati</taxon>
        <taxon>Pseudomonadota</taxon>
        <taxon>Alphaproteobacteria</taxon>
        <taxon>Rhodospirillales</taxon>
        <taxon>Rhodospirillaceae</taxon>
        <taxon>Roseospirillum</taxon>
    </lineage>
</organism>
<accession>A0A1G7WGB0</accession>
<dbReference type="Proteomes" id="UP000217076">
    <property type="component" value="Unassembled WGS sequence"/>
</dbReference>